<dbReference type="EMBL" id="HBIH01013205">
    <property type="protein sequence ID" value="CAE0324823.1"/>
    <property type="molecule type" value="Transcribed_RNA"/>
</dbReference>
<reference evidence="2" key="1">
    <citation type="submission" date="2021-01" db="EMBL/GenBank/DDBJ databases">
        <authorList>
            <person name="Corre E."/>
            <person name="Pelletier E."/>
            <person name="Niang G."/>
            <person name="Scheremetjew M."/>
            <person name="Finn R."/>
            <person name="Kale V."/>
            <person name="Holt S."/>
            <person name="Cochrane G."/>
            <person name="Meng A."/>
            <person name="Brown T."/>
            <person name="Cohen L."/>
        </authorList>
    </citation>
    <scope>NUCLEOTIDE SEQUENCE</scope>
    <source>
        <strain evidence="2">S3</strain>
    </source>
</reference>
<accession>A0A7S3MW95</accession>
<protein>
    <submittedName>
        <fullName evidence="2">Uncharacterized protein</fullName>
    </submittedName>
</protein>
<dbReference type="AlphaFoldDB" id="A0A7S3MW95"/>
<name>A0A7S3MW95_9SPIT</name>
<sequence>MFGAPSNPEPVLQAPANDMNDFFAAPSNPAPSNPAPVEENKPVEDLFGGFDLPSNPAPSNPIPSDPVEVQFDAPVADSKPADDILNFGASDMNNQFGQMNLDAQPAAPQNNNDPFADFMGQPGVASQDADKSGFDSYADPYAMGGDQQQPAEQKQEQPPAQNLDDPFGFNA</sequence>
<organism evidence="2">
    <name type="scientific">Strombidium inclinatum</name>
    <dbReference type="NCBI Taxonomy" id="197538"/>
    <lineage>
        <taxon>Eukaryota</taxon>
        <taxon>Sar</taxon>
        <taxon>Alveolata</taxon>
        <taxon>Ciliophora</taxon>
        <taxon>Intramacronucleata</taxon>
        <taxon>Spirotrichea</taxon>
        <taxon>Oligotrichia</taxon>
        <taxon>Strombidiidae</taxon>
        <taxon>Strombidium</taxon>
    </lineage>
</organism>
<evidence type="ECO:0000256" key="1">
    <source>
        <dbReference type="SAM" id="MobiDB-lite"/>
    </source>
</evidence>
<feature type="region of interest" description="Disordered" evidence="1">
    <location>
        <begin position="1"/>
        <end position="171"/>
    </location>
</feature>
<evidence type="ECO:0000313" key="2">
    <source>
        <dbReference type="EMBL" id="CAE0324823.1"/>
    </source>
</evidence>
<gene>
    <name evidence="2" type="ORF">SINC0208_LOCUS5445</name>
</gene>
<proteinExistence type="predicted"/>
<feature type="compositionally biased region" description="Low complexity" evidence="1">
    <location>
        <begin position="147"/>
        <end position="161"/>
    </location>
</feature>
<feature type="compositionally biased region" description="Pro residues" evidence="1">
    <location>
        <begin position="55"/>
        <end position="64"/>
    </location>
</feature>